<feature type="domain" description="Aerobactin siderophore biosynthesis IucA/IucC-like C-terminal" evidence="4">
    <location>
        <begin position="461"/>
        <end position="622"/>
    </location>
</feature>
<evidence type="ECO:0000256" key="2">
    <source>
        <dbReference type="ARBA" id="ARBA00007832"/>
    </source>
</evidence>
<dbReference type="RefSeq" id="WP_072579690.1">
    <property type="nucleotide sequence ID" value="NZ_CP016020.1"/>
</dbReference>
<evidence type="ECO:0000259" key="3">
    <source>
        <dbReference type="Pfam" id="PF04183"/>
    </source>
</evidence>
<evidence type="ECO:0000259" key="4">
    <source>
        <dbReference type="Pfam" id="PF06276"/>
    </source>
</evidence>
<dbReference type="EMBL" id="CP016020">
    <property type="protein sequence ID" value="APH04895.1"/>
    <property type="molecule type" value="Genomic_DNA"/>
</dbReference>
<gene>
    <name evidence="5" type="ORF">A9C19_09110</name>
</gene>
<dbReference type="InterPro" id="IPR037455">
    <property type="entry name" value="LucA/IucC-like"/>
</dbReference>
<dbReference type="Gene3D" id="1.10.510.40">
    <property type="match status" value="1"/>
</dbReference>
<dbReference type="OrthoDB" id="495728at2"/>
<dbReference type="GO" id="GO:0019290">
    <property type="term" value="P:siderophore biosynthetic process"/>
    <property type="evidence" value="ECO:0007669"/>
    <property type="project" value="InterPro"/>
</dbReference>
<dbReference type="PANTHER" id="PTHR34384:SF6">
    <property type="entry name" value="STAPHYLOFERRIN B SYNTHASE"/>
    <property type="match status" value="1"/>
</dbReference>
<evidence type="ECO:0000313" key="5">
    <source>
        <dbReference type="EMBL" id="APH04895.1"/>
    </source>
</evidence>
<evidence type="ECO:0000256" key="1">
    <source>
        <dbReference type="ARBA" id="ARBA00004924"/>
    </source>
</evidence>
<proteinExistence type="inferred from homology"/>
<comment type="similarity">
    <text evidence="2">Belongs to the IucA/IucC family.</text>
</comment>
<dbReference type="Pfam" id="PF04183">
    <property type="entry name" value="IucA_IucC"/>
    <property type="match status" value="1"/>
</dbReference>
<dbReference type="AlphaFoldDB" id="A0A1L3MRA1"/>
<organism evidence="5 6">
    <name type="scientific">Bacillus weihaiensis</name>
    <dbReference type="NCBI Taxonomy" id="1547283"/>
    <lineage>
        <taxon>Bacteria</taxon>
        <taxon>Bacillati</taxon>
        <taxon>Bacillota</taxon>
        <taxon>Bacilli</taxon>
        <taxon>Bacillales</taxon>
        <taxon>Bacillaceae</taxon>
        <taxon>Bacillus</taxon>
    </lineage>
</organism>
<accession>A0A1L3MRA1</accession>
<dbReference type="GO" id="GO:0016881">
    <property type="term" value="F:acid-amino acid ligase activity"/>
    <property type="evidence" value="ECO:0007669"/>
    <property type="project" value="UniProtKB-ARBA"/>
</dbReference>
<dbReference type="PANTHER" id="PTHR34384">
    <property type="entry name" value="L-2,3-DIAMINOPROPANOATE--CITRATE LIGASE"/>
    <property type="match status" value="1"/>
</dbReference>
<dbReference type="STRING" id="1547283.A9C19_09110"/>
<dbReference type="KEGG" id="bwh:A9C19_09110"/>
<keyword evidence="6" id="KW-1185">Reference proteome</keyword>
<reference evidence="5 6" key="1">
    <citation type="journal article" date="2016" name="Sci. Rep.">
        <title>Complete genome sequence and transcriptomic analysis of a novel marine strain Bacillus weihaiensis reveals the mechanism of brown algae degradation.</title>
        <authorList>
            <person name="Zhu Y."/>
            <person name="Chen P."/>
            <person name="Bao Y."/>
            <person name="Men Y."/>
            <person name="Zeng Y."/>
            <person name="Yang J."/>
            <person name="Sun J."/>
            <person name="Sun Y."/>
        </authorList>
    </citation>
    <scope>NUCLEOTIDE SEQUENCE [LARGE SCALE GENOMIC DNA]</scope>
    <source>
        <strain evidence="5 6">Alg07</strain>
    </source>
</reference>
<evidence type="ECO:0008006" key="7">
    <source>
        <dbReference type="Google" id="ProtNLM"/>
    </source>
</evidence>
<feature type="domain" description="Aerobactin siderophore biosynthesis IucA/IucC N-terminal" evidence="3">
    <location>
        <begin position="200"/>
        <end position="430"/>
    </location>
</feature>
<dbReference type="Pfam" id="PF06276">
    <property type="entry name" value="FhuF"/>
    <property type="match status" value="1"/>
</dbReference>
<protein>
    <recommendedName>
        <fullName evidence="7">IucA/IucC family siderophore biosynthesis protein</fullName>
    </recommendedName>
</protein>
<sequence>MRHNTTKSSKPLFEEEQAWLAFLATNNPTLVSYYEKQLTKGRKGILFKLASSMLRENLLNLYSSSTSSKKGIPDAVIQQLPVLEGHSSYFFYLIDKGYLVFVVEKEYGFRRIQLKNDIYFIKNGECRSIETASELLEIFKSKLPPAILTLQEELNNGSANYTMSLAFYEKWKEEHQHEAESTIHYAELQKLRDPDFHSSLFFEQLATEGHHLHPGAKTKIGLQASDVFRFSPEFMQSQNIRFVAVKREQMLAAESENGEIARFYPGYVNQAKAHLERKGYNFEDFILLPVHDWQYHHVLPKIYTSELVDETIILLEEMLMEGSASSSFRTIWPNGELSFKLAVNSQMTSTVRSISTQTTMNSIHVTKVFKEIFEKETELKGFLPINEVAGYSFQSENDLKSRNLSVVIRESIEQKLEKEELAIVASSLYHISPFSGKTVLHELLDEYCKEQALSKAKGTRAFLQDYLSLTLSGFLTLLVKYGIALEGHMQNSVPVFKNGKPVRFFFRDWGGMRIYLPRLEKQGLTLSLYPHSVSVTDDETELRNKAYYTIFQNHLSEIVIGLSEYGELDEKELWKIVKTECDKQFQLLENQGFVWAKDDASYLYRNEVEHKSLTKMRLFPDAGYCYSMVPNPLDESGDE</sequence>
<evidence type="ECO:0000313" key="6">
    <source>
        <dbReference type="Proteomes" id="UP000181936"/>
    </source>
</evidence>
<dbReference type="InterPro" id="IPR022770">
    <property type="entry name" value="IucA/IucC-like_C"/>
</dbReference>
<dbReference type="InterPro" id="IPR007310">
    <property type="entry name" value="Aerobactin_biosyn_IucA/IucC_N"/>
</dbReference>
<dbReference type="Proteomes" id="UP000181936">
    <property type="component" value="Chromosome"/>
</dbReference>
<name>A0A1L3MRA1_9BACI</name>
<comment type="pathway">
    <text evidence="1">Siderophore biosynthesis.</text>
</comment>